<organism evidence="1 2">
    <name type="scientific">Cloeon dipterum</name>
    <dbReference type="NCBI Taxonomy" id="197152"/>
    <lineage>
        <taxon>Eukaryota</taxon>
        <taxon>Metazoa</taxon>
        <taxon>Ecdysozoa</taxon>
        <taxon>Arthropoda</taxon>
        <taxon>Hexapoda</taxon>
        <taxon>Insecta</taxon>
        <taxon>Pterygota</taxon>
        <taxon>Palaeoptera</taxon>
        <taxon>Ephemeroptera</taxon>
        <taxon>Pisciforma</taxon>
        <taxon>Baetidae</taxon>
        <taxon>Cloeon</taxon>
    </lineage>
</organism>
<comment type="caution">
    <text evidence="1">The sequence shown here is derived from an EMBL/GenBank/DDBJ whole genome shotgun (WGS) entry which is preliminary data.</text>
</comment>
<sequence length="83" mass="9464">MTPIPVTSAMNNTEKLSLLYMFVSWNALCWIGYKFIKSKRPKQENTGKSWAQYIGMNHKTVSIHSFNGLSQSKVEVIKPGELE</sequence>
<gene>
    <name evidence="1" type="ORF">CLODIP_2_CD02045</name>
</gene>
<evidence type="ECO:0000313" key="2">
    <source>
        <dbReference type="Proteomes" id="UP000494165"/>
    </source>
</evidence>
<dbReference type="EMBL" id="CADEPI010000032">
    <property type="protein sequence ID" value="CAB3367639.1"/>
    <property type="molecule type" value="Genomic_DNA"/>
</dbReference>
<protein>
    <submittedName>
        <fullName evidence="1">Uncharacterized protein</fullName>
    </submittedName>
</protein>
<proteinExistence type="predicted"/>
<accession>A0A8S1CHM0</accession>
<reference evidence="1 2" key="1">
    <citation type="submission" date="2020-04" db="EMBL/GenBank/DDBJ databases">
        <authorList>
            <person name="Alioto T."/>
            <person name="Alioto T."/>
            <person name="Gomez Garrido J."/>
        </authorList>
    </citation>
    <scope>NUCLEOTIDE SEQUENCE [LARGE SCALE GENOMIC DNA]</scope>
</reference>
<dbReference type="Proteomes" id="UP000494165">
    <property type="component" value="Unassembled WGS sequence"/>
</dbReference>
<dbReference type="AlphaFoldDB" id="A0A8S1CHM0"/>
<dbReference type="OrthoDB" id="6354412at2759"/>
<name>A0A8S1CHM0_9INSE</name>
<keyword evidence="2" id="KW-1185">Reference proteome</keyword>
<evidence type="ECO:0000313" key="1">
    <source>
        <dbReference type="EMBL" id="CAB3367639.1"/>
    </source>
</evidence>